<evidence type="ECO:0000256" key="1">
    <source>
        <dbReference type="SAM" id="Phobius"/>
    </source>
</evidence>
<dbReference type="Pfam" id="PF09997">
    <property type="entry name" value="DUF2238"/>
    <property type="match status" value="1"/>
</dbReference>
<dbReference type="RefSeq" id="WP_268618721.1">
    <property type="nucleotide sequence ID" value="NZ_JAMDMX010000220.1"/>
</dbReference>
<keyword evidence="1" id="KW-1133">Transmembrane helix</keyword>
<keyword evidence="3" id="KW-1185">Reference proteome</keyword>
<keyword evidence="1" id="KW-0812">Transmembrane</keyword>
<gene>
    <name evidence="2" type="ORF">M5X19_36315</name>
</gene>
<feature type="transmembrane region" description="Helical" evidence="1">
    <location>
        <begin position="60"/>
        <end position="83"/>
    </location>
</feature>
<reference evidence="2 3" key="1">
    <citation type="submission" date="2022-05" db="EMBL/GenBank/DDBJ databases">
        <title>Genome Sequencing of Bee-Associated Microbes.</title>
        <authorList>
            <person name="Dunlap C."/>
        </authorList>
    </citation>
    <scope>NUCLEOTIDE SEQUENCE [LARGE SCALE GENOMIC DNA]</scope>
    <source>
        <strain evidence="2 3">NRRL B-14421</strain>
    </source>
</reference>
<evidence type="ECO:0000313" key="3">
    <source>
        <dbReference type="Proteomes" id="UP001527099"/>
    </source>
</evidence>
<dbReference type="Proteomes" id="UP001527099">
    <property type="component" value="Unassembled WGS sequence"/>
</dbReference>
<protein>
    <submittedName>
        <fullName evidence="2">DUF2238 domain-containing protein</fullName>
    </submittedName>
</protein>
<feature type="transmembrane region" description="Helical" evidence="1">
    <location>
        <begin position="103"/>
        <end position="122"/>
    </location>
</feature>
<comment type="caution">
    <text evidence="2">The sequence shown here is derived from an EMBL/GenBank/DDBJ whole genome shotgun (WGS) entry which is preliminary data.</text>
</comment>
<accession>A0ABT4GPW4</accession>
<keyword evidence="1" id="KW-0472">Membrane</keyword>
<name>A0ABT4GPW4_9BACL</name>
<dbReference type="InterPro" id="IPR014509">
    <property type="entry name" value="YjdF-like"/>
</dbReference>
<dbReference type="EMBL" id="JAMDMX010000220">
    <property type="protein sequence ID" value="MCY9698267.1"/>
    <property type="molecule type" value="Genomic_DNA"/>
</dbReference>
<evidence type="ECO:0000313" key="2">
    <source>
        <dbReference type="EMBL" id="MCY9698267.1"/>
    </source>
</evidence>
<proteinExistence type="predicted"/>
<organism evidence="2 3">
    <name type="scientific">Paenibacillus alginolyticus</name>
    <dbReference type="NCBI Taxonomy" id="59839"/>
    <lineage>
        <taxon>Bacteria</taxon>
        <taxon>Bacillati</taxon>
        <taxon>Bacillota</taxon>
        <taxon>Bacilli</taxon>
        <taxon>Bacillales</taxon>
        <taxon>Paenibacillaceae</taxon>
        <taxon>Paenibacillus</taxon>
    </lineage>
</organism>
<sequence length="130" mass="15097">MLTYLWAHYTYEGTPFDMWLKASFHTQRSYYDRVVHFAFGLFWTYPFRELLTRAAALRGFWSYIIPVAVCFEIIEMGAAFVAGQKGLEYVGLQGDVFDTQKDMGLGLAGAVISMCMLAWVLWRKKVKKRQ</sequence>